<dbReference type="AlphaFoldDB" id="A0A1V4BVM2"/>
<organism evidence="2 3">
    <name type="scientific">Microcystis aeruginosa KW</name>
    <dbReference type="NCBI Taxonomy" id="1960155"/>
    <lineage>
        <taxon>Bacteria</taxon>
        <taxon>Bacillati</taxon>
        <taxon>Cyanobacteriota</taxon>
        <taxon>Cyanophyceae</taxon>
        <taxon>Oscillatoriophycideae</taxon>
        <taxon>Chroococcales</taxon>
        <taxon>Microcystaceae</taxon>
        <taxon>Microcystis</taxon>
    </lineage>
</organism>
<gene>
    <name evidence="2" type="ORF">B1L04_19030</name>
</gene>
<name>A0A1V4BVM2_MICAE</name>
<dbReference type="Pfam" id="PF07589">
    <property type="entry name" value="PEP-CTERM"/>
    <property type="match status" value="1"/>
</dbReference>
<dbReference type="EMBL" id="MVGR01000004">
    <property type="protein sequence ID" value="OPF18259.1"/>
    <property type="molecule type" value="Genomic_DNA"/>
</dbReference>
<reference evidence="2 3" key="1">
    <citation type="submission" date="2017-02" db="EMBL/GenBank/DDBJ databases">
        <title>Genome sequence of Microcystis aeruginosa KW.</title>
        <authorList>
            <person name="Oh H.-M."/>
            <person name="Ahn C.-Y."/>
            <person name="Jeong H."/>
            <person name="Srivastava A."/>
            <person name="Lee H.-G."/>
            <person name="Kang S.-R."/>
        </authorList>
    </citation>
    <scope>NUCLEOTIDE SEQUENCE [LARGE SCALE GENOMIC DNA]</scope>
    <source>
        <strain evidence="2 3">KW</strain>
    </source>
</reference>
<protein>
    <recommendedName>
        <fullName evidence="1">Ice-binding protein C-terminal domain-containing protein</fullName>
    </recommendedName>
</protein>
<feature type="domain" description="Ice-binding protein C-terminal" evidence="1">
    <location>
        <begin position="67"/>
        <end position="86"/>
    </location>
</feature>
<sequence>MFANQQFFSGNIVPFTIPPHQQNDAIEFNFVDNTPDFLQVTFTPVTIIDGTAIVQFRDPKGNSYYKVPEPTSTLSLLALGTLGAASTVKRKIKPSKSTEKETTKVG</sequence>
<evidence type="ECO:0000313" key="2">
    <source>
        <dbReference type="EMBL" id="OPF18259.1"/>
    </source>
</evidence>
<dbReference type="NCBIfam" id="TIGR02595">
    <property type="entry name" value="PEP_CTERM"/>
    <property type="match status" value="1"/>
</dbReference>
<comment type="caution">
    <text evidence="2">The sequence shown here is derived from an EMBL/GenBank/DDBJ whole genome shotgun (WGS) entry which is preliminary data.</text>
</comment>
<evidence type="ECO:0000313" key="3">
    <source>
        <dbReference type="Proteomes" id="UP000189835"/>
    </source>
</evidence>
<dbReference type="Proteomes" id="UP000189835">
    <property type="component" value="Unassembled WGS sequence"/>
</dbReference>
<evidence type="ECO:0000259" key="1">
    <source>
        <dbReference type="Pfam" id="PF07589"/>
    </source>
</evidence>
<proteinExistence type="predicted"/>
<dbReference type="InterPro" id="IPR013424">
    <property type="entry name" value="Ice-binding_C"/>
</dbReference>
<accession>A0A1V4BVM2</accession>